<keyword evidence="5" id="KW-1185">Reference proteome</keyword>
<evidence type="ECO:0000259" key="3">
    <source>
        <dbReference type="Pfam" id="PF19407"/>
    </source>
</evidence>
<sequence length="1021" mass="106799">MLVAILLGVAANVLAVGVAANAAEGSPISIDDVAFVNSEFDDGSSQELTVRWSVPGEAVNPVSVTMDLPEGLTGHEDRFAMLDPDGEPAGECLVTSSKITCTVDPDYVEGHELEMSGEFTFRAQVWLENLETEEHVFDFGDVEAPATVHPNPSRCFEDCAFGGWNGWKSGSYHNLDDTITWWVILPTGPDGIPAGRHISVVDDLDESAFEIIGDPQVHEARSLAYDSLGRQQPVFRDKPAGEVTVSADRTRVDFTSVAGLGSAAPEGEQGISGSAYEVVWKVRVLDEGKAKTYKNTASYEIDGVDPGTLTGTATRYSGSGTVVGRNFGKFELTKELAGDTTLTPEFTVNYTASLDGEVTEQRTISLRAGESFMSDELFKGTTITLDEVVPVEPANVTWADPVFVLPDGTESERLELTFSSANGNLGKVTEIRLQNRATLDTGSLGARKAVVNDDGMRIPEDTTFTLGYRWAANLAKGIPAGSGSVQLPLGGERVEIGGLPVGAVVTFDEPGPATIPGASWQTPVIEPAQVTIGADTDDVEVSVMNTLVRDRGAFEIVKRLDGDGAGLVDDPTFTVKWSYPADVERGIYEGAEGTVEVTAGGDAALVEGLPAGAVVTLEEVLEEVEGGTWQEPVFSEKTFTVVKDNRITVDLDNELTLDSGYFSAVKVLDGTGAALVPETDTFTIRYAYDAGVGFQAGEGELAVSADGSVATSGPLPYGAVLRLSEAEPAPVVGGTWTGLGGFSPETVTIGDGTTVAVTVTNTISRDVGAFSLQKRVEGSGAHLAAPDDEYTFTYEYPAGPGFEALEPTELVVPGDGSAVTVDELPAGAVVTLRELAPGAVDGGTWTTPRFEASNTFVVTKDEQLDVVAVNTLELNSGAFSVRKDVVGSGAGELPADAQFTVHYEFPAGTGFAGGSGMLTVRADGEAVTSEPIPFGAVVTLTEAVPAEVDGASWTGAEFSEDTVVIGDGTVVEVTLTNTLELPAANQIASTGVEGLVPALAAGALAMLAGAVLFVVARRRRA</sequence>
<keyword evidence="1" id="KW-0472">Membrane</keyword>
<organism evidence="4 5">
    <name type="scientific">Agromyces lapidis</name>
    <dbReference type="NCBI Taxonomy" id="279574"/>
    <lineage>
        <taxon>Bacteria</taxon>
        <taxon>Bacillati</taxon>
        <taxon>Actinomycetota</taxon>
        <taxon>Actinomycetes</taxon>
        <taxon>Micrococcales</taxon>
        <taxon>Microbacteriaceae</taxon>
        <taxon>Agromyces</taxon>
    </lineage>
</organism>
<dbReference type="InterPro" id="IPR046022">
    <property type="entry name" value="DUF5979"/>
</dbReference>
<feature type="domain" description="DUF5979" evidence="3">
    <location>
        <begin position="770"/>
        <end position="872"/>
    </location>
</feature>
<accession>A0ABV5SNG4</accession>
<evidence type="ECO:0000313" key="5">
    <source>
        <dbReference type="Proteomes" id="UP001589667"/>
    </source>
</evidence>
<name>A0ABV5SNG4_9MICO</name>
<feature type="domain" description="DUF5979" evidence="3">
    <location>
        <begin position="460"/>
        <end position="546"/>
    </location>
</feature>
<gene>
    <name evidence="4" type="ORF">ACFFQV_02810</name>
</gene>
<feature type="domain" description="DUF5979" evidence="3">
    <location>
        <begin position="330"/>
        <end position="403"/>
    </location>
</feature>
<protein>
    <submittedName>
        <fullName evidence="4">DUF5979 domain-containing protein</fullName>
    </submittedName>
</protein>
<feature type="signal peptide" evidence="2">
    <location>
        <begin position="1"/>
        <end position="22"/>
    </location>
</feature>
<feature type="domain" description="DUF5979" evidence="3">
    <location>
        <begin position="663"/>
        <end position="763"/>
    </location>
</feature>
<feature type="chain" id="PRO_5046672655" evidence="2">
    <location>
        <begin position="23"/>
        <end position="1021"/>
    </location>
</feature>
<proteinExistence type="predicted"/>
<keyword evidence="2" id="KW-0732">Signal</keyword>
<evidence type="ECO:0000256" key="2">
    <source>
        <dbReference type="SAM" id="SignalP"/>
    </source>
</evidence>
<feature type="transmembrane region" description="Helical" evidence="1">
    <location>
        <begin position="995"/>
        <end position="1016"/>
    </location>
</feature>
<evidence type="ECO:0000313" key="4">
    <source>
        <dbReference type="EMBL" id="MFB9641212.1"/>
    </source>
</evidence>
<dbReference type="Pfam" id="PF19407">
    <property type="entry name" value="DUF5979"/>
    <property type="match status" value="6"/>
</dbReference>
<dbReference type="InterPro" id="IPR011252">
    <property type="entry name" value="Fibrogen-bd_dom1"/>
</dbReference>
<evidence type="ECO:0000256" key="1">
    <source>
        <dbReference type="SAM" id="Phobius"/>
    </source>
</evidence>
<dbReference type="Proteomes" id="UP001589667">
    <property type="component" value="Unassembled WGS sequence"/>
</dbReference>
<reference evidence="4 5" key="1">
    <citation type="submission" date="2024-09" db="EMBL/GenBank/DDBJ databases">
        <authorList>
            <person name="Sun Q."/>
            <person name="Mori K."/>
        </authorList>
    </citation>
    <scope>NUCLEOTIDE SEQUENCE [LARGE SCALE GENOMIC DNA]</scope>
    <source>
        <strain evidence="4 5">JCM 14321</strain>
    </source>
</reference>
<dbReference type="Gene3D" id="2.60.40.1280">
    <property type="match status" value="1"/>
</dbReference>
<dbReference type="RefSeq" id="WP_157422830.1">
    <property type="nucleotide sequence ID" value="NZ_BAAANI010000006.1"/>
</dbReference>
<keyword evidence="1" id="KW-0812">Transmembrane</keyword>
<feature type="domain" description="DUF5979" evidence="3">
    <location>
        <begin position="554"/>
        <end position="655"/>
    </location>
</feature>
<keyword evidence="1" id="KW-1133">Transmembrane helix</keyword>
<dbReference type="EMBL" id="JBHMBL010000001">
    <property type="protein sequence ID" value="MFB9641212.1"/>
    <property type="molecule type" value="Genomic_DNA"/>
</dbReference>
<feature type="domain" description="DUF5979" evidence="3">
    <location>
        <begin position="879"/>
        <end position="979"/>
    </location>
</feature>
<comment type="caution">
    <text evidence="4">The sequence shown here is derived from an EMBL/GenBank/DDBJ whole genome shotgun (WGS) entry which is preliminary data.</text>
</comment>